<dbReference type="AlphaFoldDB" id="A0A2N4U6X2"/>
<dbReference type="RefSeq" id="WP_102073286.1">
    <property type="nucleotide sequence ID" value="NZ_PDNW01000004.1"/>
</dbReference>
<dbReference type="OrthoDB" id="9798676at2"/>
<gene>
    <name evidence="2" type="ORF">CR159_07005</name>
</gene>
<evidence type="ECO:0000313" key="3">
    <source>
        <dbReference type="Proteomes" id="UP000234190"/>
    </source>
</evidence>
<dbReference type="Pfam" id="PF13723">
    <property type="entry name" value="Ketoacyl-synt_2"/>
    <property type="match status" value="1"/>
</dbReference>
<evidence type="ECO:0000313" key="2">
    <source>
        <dbReference type="EMBL" id="PLC50739.1"/>
    </source>
</evidence>
<accession>A0A2N4U6X2</accession>
<protein>
    <submittedName>
        <fullName evidence="2">3-oxoacyl-ACP synthase</fullName>
    </submittedName>
</protein>
<feature type="domain" description="Beta-ketoacyl synthase-like N-terminal" evidence="1">
    <location>
        <begin position="22"/>
        <end position="234"/>
    </location>
</feature>
<comment type="caution">
    <text evidence="2">The sequence shown here is derived from an EMBL/GenBank/DDBJ whole genome shotgun (WGS) entry which is preliminary data.</text>
</comment>
<dbReference type="InterPro" id="IPR014030">
    <property type="entry name" value="Ketoacyl_synth_N"/>
</dbReference>
<reference evidence="2 3" key="1">
    <citation type="submission" date="2017-10" db="EMBL/GenBank/DDBJ databases">
        <title>Two draft genome sequences of Pusillimonas sp. strains isolated from a nitrate- and radionuclide-contaminated groundwater in Russia.</title>
        <authorList>
            <person name="Grouzdev D.S."/>
            <person name="Tourova T.P."/>
            <person name="Goeva M.A."/>
            <person name="Babich T.L."/>
            <person name="Sokolova D.S."/>
            <person name="Abdullin R."/>
            <person name="Poltaraus A.B."/>
            <person name="Toshchakov S.V."/>
            <person name="Nazina T.N."/>
        </authorList>
    </citation>
    <scope>NUCLEOTIDE SEQUENCE [LARGE SCALE GENOMIC DNA]</scope>
    <source>
        <strain evidence="2 3">JR1/69-3-13</strain>
    </source>
</reference>
<organism evidence="2 3">
    <name type="scientific">Pollutimonas subterranea</name>
    <dbReference type="NCBI Taxonomy" id="2045210"/>
    <lineage>
        <taxon>Bacteria</taxon>
        <taxon>Pseudomonadati</taxon>
        <taxon>Pseudomonadota</taxon>
        <taxon>Betaproteobacteria</taxon>
        <taxon>Burkholderiales</taxon>
        <taxon>Alcaligenaceae</taxon>
        <taxon>Pollutimonas</taxon>
    </lineage>
</organism>
<sequence>MVTFSIGQWRAWAPEMRDAESWMQWANAPYCPLADYESPELNFLTPMQRRRLSPMARMVFDCAWPLADHRAPMPLVFASQHGETTRSFALLQAMGRHEGLSPTSFGLSVHNAVVGMWSKIRNDNTKSIALSVNADGLEQAFMEAAFLLRRGARAAMVVLAEERPPPAYIPWIVDVPFSYAVAFRIERGAQWRLEKHQDESGVPQLWPNALNFVRHLCLGSAELKNTNGDQHWLWTRTS</sequence>
<evidence type="ECO:0000259" key="1">
    <source>
        <dbReference type="Pfam" id="PF13723"/>
    </source>
</evidence>
<dbReference type="EMBL" id="PDNW01000004">
    <property type="protein sequence ID" value="PLC50739.1"/>
    <property type="molecule type" value="Genomic_DNA"/>
</dbReference>
<name>A0A2N4U6X2_9BURK</name>
<dbReference type="Proteomes" id="UP000234190">
    <property type="component" value="Unassembled WGS sequence"/>
</dbReference>
<proteinExistence type="predicted"/>
<keyword evidence="3" id="KW-1185">Reference proteome</keyword>